<comment type="similarity">
    <text evidence="1">Belongs to the ATPase alpha/beta chains family.</text>
</comment>
<dbReference type="GO" id="GO:0005524">
    <property type="term" value="F:ATP binding"/>
    <property type="evidence" value="ECO:0007669"/>
    <property type="project" value="UniProtKB-KW"/>
</dbReference>
<proteinExistence type="inferred from homology"/>
<keyword evidence="4" id="KW-0067">ATP-binding</keyword>
<sequence length="359" mass="40901">MGSEAKRREKEERELTSNEQAVEKEKEALQKVVKTVADYISFASSYFPRRCFDETVDFLHAEESEEFRPRNLNLKKILVHLTYPRVTRPYTLIVPFYSPLNTLITLNAGKVVVAERNRAKIGRKELRERKNRLKVVRVDILTLPGPISICISRQPTFNAMEISPIPNGDQPGIKESLQESQTTTTRAISIDETLHLHSKMINCPVKVRAVRQGDNRWSVSKYSNSDTVVYVGCGERGNEMAEVLMDFPQLTRTLPDGREESVMKRTTLGKVHAGRNVVDESMLTGEFLPVFKEKGLIVSAETVNWIRSVLEEILQALGAFAEYERKSYEKLVSSIEDHPRKVVQAMLKSFLGKIYKGQK</sequence>
<dbReference type="PANTHER" id="PTHR43607">
    <property type="entry name" value="V-TYPE PROTON ATPASE CATALYTIC SUBUNIT A"/>
    <property type="match status" value="1"/>
</dbReference>
<keyword evidence="5" id="KW-1278">Translocase</keyword>
<dbReference type="Gene3D" id="3.40.50.300">
    <property type="entry name" value="P-loop containing nucleotide triphosphate hydrolases"/>
    <property type="match status" value="1"/>
</dbReference>
<gene>
    <name evidence="8" type="ORF">Scep_005143</name>
</gene>
<organism evidence="8 9">
    <name type="scientific">Stephania cephalantha</name>
    <dbReference type="NCBI Taxonomy" id="152367"/>
    <lineage>
        <taxon>Eukaryota</taxon>
        <taxon>Viridiplantae</taxon>
        <taxon>Streptophyta</taxon>
        <taxon>Embryophyta</taxon>
        <taxon>Tracheophyta</taxon>
        <taxon>Spermatophyta</taxon>
        <taxon>Magnoliopsida</taxon>
        <taxon>Ranunculales</taxon>
        <taxon>Menispermaceae</taxon>
        <taxon>Menispermoideae</taxon>
        <taxon>Cissampelideae</taxon>
        <taxon>Stephania</taxon>
    </lineage>
</organism>
<reference evidence="8 9" key="1">
    <citation type="submission" date="2024-01" db="EMBL/GenBank/DDBJ databases">
        <title>Genome assemblies of Stephania.</title>
        <authorList>
            <person name="Yang L."/>
        </authorList>
    </citation>
    <scope>NUCLEOTIDE SEQUENCE [LARGE SCALE GENOMIC DNA]</scope>
    <source>
        <strain evidence="8">JXDWG</strain>
        <tissue evidence="8">Leaf</tissue>
    </source>
</reference>
<name>A0AAP0KVC6_9MAGN</name>
<evidence type="ECO:0000256" key="3">
    <source>
        <dbReference type="ARBA" id="ARBA00022741"/>
    </source>
</evidence>
<dbReference type="AlphaFoldDB" id="A0AAP0KVC6"/>
<dbReference type="EMBL" id="JBBNAG010000002">
    <property type="protein sequence ID" value="KAK9158569.1"/>
    <property type="molecule type" value="Genomic_DNA"/>
</dbReference>
<keyword evidence="2" id="KW-0813">Transport</keyword>
<dbReference type="InterPro" id="IPR027417">
    <property type="entry name" value="P-loop_NTPase"/>
</dbReference>
<evidence type="ECO:0000313" key="8">
    <source>
        <dbReference type="EMBL" id="KAK9158569.1"/>
    </source>
</evidence>
<dbReference type="InterPro" id="IPR022878">
    <property type="entry name" value="V-ATPase_asu"/>
</dbReference>
<evidence type="ECO:0000256" key="1">
    <source>
        <dbReference type="ARBA" id="ARBA00008936"/>
    </source>
</evidence>
<dbReference type="GO" id="GO:0000325">
    <property type="term" value="C:plant-type vacuole"/>
    <property type="evidence" value="ECO:0007669"/>
    <property type="project" value="TreeGrafter"/>
</dbReference>
<dbReference type="GO" id="GO:0046961">
    <property type="term" value="F:proton-transporting ATPase activity, rotational mechanism"/>
    <property type="evidence" value="ECO:0007669"/>
    <property type="project" value="InterPro"/>
</dbReference>
<evidence type="ECO:0000256" key="4">
    <source>
        <dbReference type="ARBA" id="ARBA00022840"/>
    </source>
</evidence>
<evidence type="ECO:0000256" key="2">
    <source>
        <dbReference type="ARBA" id="ARBA00022448"/>
    </source>
</evidence>
<accession>A0AAP0KVC6</accession>
<evidence type="ECO:0000256" key="5">
    <source>
        <dbReference type="ARBA" id="ARBA00022967"/>
    </source>
</evidence>
<keyword evidence="6" id="KW-0406">Ion transport</keyword>
<evidence type="ECO:0000313" key="9">
    <source>
        <dbReference type="Proteomes" id="UP001419268"/>
    </source>
</evidence>
<comment type="caution">
    <text evidence="8">The sequence shown here is derived from an EMBL/GenBank/DDBJ whole genome shotgun (WGS) entry which is preliminary data.</text>
</comment>
<dbReference type="Proteomes" id="UP001419268">
    <property type="component" value="Unassembled WGS sequence"/>
</dbReference>
<dbReference type="PANTHER" id="PTHR43607:SF1">
    <property type="entry name" value="H(+)-TRANSPORTING TWO-SECTOR ATPASE"/>
    <property type="match status" value="1"/>
</dbReference>
<evidence type="ECO:0000256" key="6">
    <source>
        <dbReference type="ARBA" id="ARBA00023065"/>
    </source>
</evidence>
<protein>
    <submittedName>
        <fullName evidence="8">Uncharacterized protein</fullName>
    </submittedName>
</protein>
<dbReference type="Gene3D" id="2.70.150.10">
    <property type="entry name" value="Calcium-transporting ATPase, cytoplasmic transduction domain A"/>
    <property type="match status" value="1"/>
</dbReference>
<keyword evidence="3" id="KW-0547">Nucleotide-binding</keyword>
<feature type="region of interest" description="Disordered" evidence="7">
    <location>
        <begin position="1"/>
        <end position="24"/>
    </location>
</feature>
<dbReference type="GO" id="GO:0046034">
    <property type="term" value="P:ATP metabolic process"/>
    <property type="evidence" value="ECO:0007669"/>
    <property type="project" value="InterPro"/>
</dbReference>
<keyword evidence="9" id="KW-1185">Reference proteome</keyword>
<evidence type="ECO:0000256" key="7">
    <source>
        <dbReference type="SAM" id="MobiDB-lite"/>
    </source>
</evidence>